<evidence type="ECO:0000259" key="14">
    <source>
        <dbReference type="Pfam" id="PF04926"/>
    </source>
</evidence>
<dbReference type="GO" id="GO:0031123">
    <property type="term" value="P:RNA 3'-end processing"/>
    <property type="evidence" value="ECO:0007669"/>
    <property type="project" value="InterPro"/>
</dbReference>
<organism evidence="17 18">
    <name type="scientific">Trichosporon asahii var. asahii (strain ATCC 90039 / CBS 2479 / JCM 2466 / KCTC 7840 / NBRC 103889/ NCYC 2677 / UAMH 7654)</name>
    <name type="common">Yeast</name>
    <dbReference type="NCBI Taxonomy" id="1186058"/>
    <lineage>
        <taxon>Eukaryota</taxon>
        <taxon>Fungi</taxon>
        <taxon>Dikarya</taxon>
        <taxon>Basidiomycota</taxon>
        <taxon>Agaricomycotina</taxon>
        <taxon>Tremellomycetes</taxon>
        <taxon>Trichosporonales</taxon>
        <taxon>Trichosporonaceae</taxon>
        <taxon>Trichosporon</taxon>
    </lineage>
</organism>
<comment type="cofactor">
    <cofactor evidence="2">
        <name>Mg(2+)</name>
        <dbReference type="ChEBI" id="CHEBI:18420"/>
    </cofactor>
</comment>
<protein>
    <recommendedName>
        <fullName evidence="5">polynucleotide adenylyltransferase</fullName>
        <ecNumber evidence="5">2.7.7.19</ecNumber>
    </recommendedName>
</protein>
<keyword evidence="9" id="KW-0547">Nucleotide-binding</keyword>
<keyword evidence="8" id="KW-0479">Metal-binding</keyword>
<dbReference type="VEuPathDB" id="FungiDB:A1Q1_05691"/>
<evidence type="ECO:0000256" key="10">
    <source>
        <dbReference type="ARBA" id="ARBA00022840"/>
    </source>
</evidence>
<dbReference type="Proteomes" id="UP000002748">
    <property type="component" value="Unassembled WGS sequence"/>
</dbReference>
<feature type="domain" description="Poly(A) polymerase RNA-binding" evidence="14">
    <location>
        <begin position="290"/>
        <end position="451"/>
    </location>
</feature>
<gene>
    <name evidence="17" type="ORF">A1Q1_05691</name>
</gene>
<dbReference type="InterPro" id="IPR007010">
    <property type="entry name" value="PolA_pol_RNA-bd_dom"/>
</dbReference>
<keyword evidence="17" id="KW-0548">Nucleotidyltransferase</keyword>
<accession>J5Q6R7</accession>
<dbReference type="KEGG" id="tasa:A1Q1_05691"/>
<evidence type="ECO:0000256" key="8">
    <source>
        <dbReference type="ARBA" id="ARBA00022723"/>
    </source>
</evidence>
<dbReference type="GO" id="GO:0005524">
    <property type="term" value="F:ATP binding"/>
    <property type="evidence" value="ECO:0007669"/>
    <property type="project" value="UniProtKB-KW"/>
</dbReference>
<keyword evidence="10" id="KW-0067">ATP-binding</keyword>
<evidence type="ECO:0000256" key="1">
    <source>
        <dbReference type="ARBA" id="ARBA00001936"/>
    </source>
</evidence>
<comment type="caution">
    <text evidence="17">The sequence shown here is derived from an EMBL/GenBank/DDBJ whole genome shotgun (WGS) entry which is preliminary data.</text>
</comment>
<feature type="region of interest" description="Disordered" evidence="13">
    <location>
        <begin position="441"/>
        <end position="573"/>
    </location>
</feature>
<dbReference type="AlphaFoldDB" id="J5Q6R7"/>
<dbReference type="PANTHER" id="PTHR10682">
    <property type="entry name" value="POLY A POLYMERASE"/>
    <property type="match status" value="1"/>
</dbReference>
<keyword evidence="11" id="KW-0460">Magnesium</keyword>
<dbReference type="EMBL" id="ALBS01000321">
    <property type="protein sequence ID" value="EJT45778.1"/>
    <property type="molecule type" value="Genomic_DNA"/>
</dbReference>
<reference evidence="17 18" key="1">
    <citation type="journal article" date="2012" name="Eukaryot. Cell">
        <title>Draft genome sequence of CBS 2479, the standard type strain of Trichosporon asahii.</title>
        <authorList>
            <person name="Yang R.Y."/>
            <person name="Li H.T."/>
            <person name="Zhu H."/>
            <person name="Zhou G.P."/>
            <person name="Wang M."/>
            <person name="Wang L."/>
        </authorList>
    </citation>
    <scope>NUCLEOTIDE SEQUENCE [LARGE SCALE GENOMIC DNA]</scope>
    <source>
        <strain evidence="18">ATCC 90039 / CBS 2479 / JCM 2466 / KCTC 7840 / NCYC 2677 / UAMH 7654</strain>
    </source>
</reference>
<dbReference type="InterPro" id="IPR007012">
    <property type="entry name" value="PolA_pol_cen_dom"/>
</dbReference>
<evidence type="ECO:0000259" key="15">
    <source>
        <dbReference type="Pfam" id="PF04928"/>
    </source>
</evidence>
<evidence type="ECO:0000256" key="13">
    <source>
        <dbReference type="SAM" id="MobiDB-lite"/>
    </source>
</evidence>
<comment type="similarity">
    <text evidence="4">Belongs to the poly(A) polymerase family.</text>
</comment>
<dbReference type="EC" id="2.7.7.19" evidence="5"/>
<evidence type="ECO:0000256" key="11">
    <source>
        <dbReference type="ARBA" id="ARBA00022842"/>
    </source>
</evidence>
<dbReference type="Gene3D" id="1.10.1410.10">
    <property type="match status" value="1"/>
</dbReference>
<evidence type="ECO:0000313" key="18">
    <source>
        <dbReference type="Proteomes" id="UP000002748"/>
    </source>
</evidence>
<dbReference type="OrthoDB" id="412748at2759"/>
<dbReference type="GeneID" id="25989203"/>
<feature type="domain" description="Poly(A) polymerase nucleotidyltransferase" evidence="16">
    <location>
        <begin position="41"/>
        <end position="184"/>
    </location>
</feature>
<dbReference type="GO" id="GO:0046872">
    <property type="term" value="F:metal ion binding"/>
    <property type="evidence" value="ECO:0007669"/>
    <property type="project" value="UniProtKB-KW"/>
</dbReference>
<evidence type="ECO:0000259" key="16">
    <source>
        <dbReference type="Pfam" id="PF20750"/>
    </source>
</evidence>
<evidence type="ECO:0000256" key="4">
    <source>
        <dbReference type="ARBA" id="ARBA00010912"/>
    </source>
</evidence>
<dbReference type="GO" id="GO:1990817">
    <property type="term" value="F:poly(A) RNA polymerase activity"/>
    <property type="evidence" value="ECO:0007669"/>
    <property type="project" value="UniProtKB-EC"/>
</dbReference>
<name>J5Q6R7_TRIAS</name>
<dbReference type="Pfam" id="PF04928">
    <property type="entry name" value="PAP_central"/>
    <property type="match status" value="1"/>
</dbReference>
<dbReference type="GO" id="GO:0003723">
    <property type="term" value="F:RNA binding"/>
    <property type="evidence" value="ECO:0007669"/>
    <property type="project" value="InterPro"/>
</dbReference>
<dbReference type="CDD" id="cd05402">
    <property type="entry name" value="NT_PAP_TUTase"/>
    <property type="match status" value="1"/>
</dbReference>
<dbReference type="RefSeq" id="XP_014176375.1">
    <property type="nucleotide sequence ID" value="XM_014320900.1"/>
</dbReference>
<dbReference type="GO" id="GO:0005634">
    <property type="term" value="C:nucleus"/>
    <property type="evidence" value="ECO:0007669"/>
    <property type="project" value="UniProtKB-SubCell"/>
</dbReference>
<dbReference type="PANTHER" id="PTHR10682:SF10">
    <property type="entry name" value="POLYNUCLEOTIDE ADENYLYLTRANSFERASE"/>
    <property type="match status" value="1"/>
</dbReference>
<evidence type="ECO:0000313" key="17">
    <source>
        <dbReference type="EMBL" id="EJT45778.1"/>
    </source>
</evidence>
<dbReference type="InterPro" id="IPR048840">
    <property type="entry name" value="PolA_pol_NTPase"/>
</dbReference>
<feature type="compositionally biased region" description="Low complexity" evidence="13">
    <location>
        <begin position="540"/>
        <end position="558"/>
    </location>
</feature>
<keyword evidence="12" id="KW-0539">Nucleus</keyword>
<evidence type="ECO:0000256" key="6">
    <source>
        <dbReference type="ARBA" id="ARBA00022664"/>
    </source>
</evidence>
<evidence type="ECO:0000256" key="12">
    <source>
        <dbReference type="ARBA" id="ARBA00023242"/>
    </source>
</evidence>
<dbReference type="SUPFAM" id="SSF81301">
    <property type="entry name" value="Nucleotidyltransferase"/>
    <property type="match status" value="1"/>
</dbReference>
<evidence type="ECO:0000256" key="3">
    <source>
        <dbReference type="ARBA" id="ARBA00004123"/>
    </source>
</evidence>
<dbReference type="InterPro" id="IPR011068">
    <property type="entry name" value="NuclTrfase_I-like_C"/>
</dbReference>
<dbReference type="InterPro" id="IPR043519">
    <property type="entry name" value="NT_sf"/>
</dbReference>
<evidence type="ECO:0000256" key="5">
    <source>
        <dbReference type="ARBA" id="ARBA00012388"/>
    </source>
</evidence>
<comment type="subcellular location">
    <subcellularLocation>
        <location evidence="3">Nucleus</location>
    </subcellularLocation>
</comment>
<dbReference type="SUPFAM" id="SSF81631">
    <property type="entry name" value="PAP/OAS1 substrate-binding domain"/>
    <property type="match status" value="1"/>
</dbReference>
<dbReference type="Pfam" id="PF20750">
    <property type="entry name" value="PAP_NTPase"/>
    <property type="match status" value="1"/>
</dbReference>
<proteinExistence type="inferred from homology"/>
<keyword evidence="6" id="KW-0507">mRNA processing</keyword>
<comment type="cofactor">
    <cofactor evidence="1">
        <name>Mn(2+)</name>
        <dbReference type="ChEBI" id="CHEBI:29035"/>
    </cofactor>
</comment>
<dbReference type="SUPFAM" id="SSF55003">
    <property type="entry name" value="PAP/Archaeal CCA-adding enzyme, C-terminal domain"/>
    <property type="match status" value="1"/>
</dbReference>
<dbReference type="Pfam" id="PF04926">
    <property type="entry name" value="PAP_RNA-bind"/>
    <property type="match status" value="1"/>
</dbReference>
<evidence type="ECO:0000256" key="9">
    <source>
        <dbReference type="ARBA" id="ARBA00022741"/>
    </source>
</evidence>
<evidence type="ECO:0000256" key="7">
    <source>
        <dbReference type="ARBA" id="ARBA00022679"/>
    </source>
</evidence>
<dbReference type="HOGENOM" id="CLU_011511_4_1_1"/>
<dbReference type="GO" id="GO:0006397">
    <property type="term" value="P:mRNA processing"/>
    <property type="evidence" value="ECO:0007669"/>
    <property type="project" value="UniProtKB-KW"/>
</dbReference>
<feature type="domain" description="Poly(A) polymerase central" evidence="15">
    <location>
        <begin position="189"/>
        <end position="240"/>
    </location>
</feature>
<sequence>MSGNGEVRMLGVTPPISLDPPKEADVKASEVRVGAGAQSPLLSNIAQLVTKFVHDVSIKNGLSEKVATEAGGRIYTSAFRLGVHGPGSDIDTICVCPKHVYREHFFGEFQQMLRDWPACTEISSAFVPVMKTVISGVEVDLLFARVNLPEAGDKLDIEKDEILRGVDDASQRSLNVTDMILNLVPDVATFRTALRTIRLWAKSFPGGVAWALLTARICQLYPNAAPSTIVSKFFPIYYQWMPVITPAYPSMCSTHNITQSTMTIIKNEMLRDKIVNNPGSSWVELFTPVDFFSLYRTYVQVVASASSAQDLKDWLRTLVQDLEMTDNVLLAHPQVNGISKTYICLTEEEQAQASQGELPPEAMMRKEEDYADKEHTKVYTKNFFIGLDIEKKPKDGQQPRQLNLYYASKRFCFACQSWDKYNEQDMSVILRPCKRSELPAFCFPDGQPPKKKKGKRAQQEKVGDAALATEAEGGQTGSQQAGESAGEITDEQGPSKRSKAEPDPNGAVPVPSATGADPAPNDASAVADVKPPPGLEGVPAPSDAAKAAYASAANGVASDPSHNADGKVVLNGA</sequence>
<keyword evidence="7 17" id="KW-0808">Transferase</keyword>
<dbReference type="Gene3D" id="3.30.70.590">
    <property type="entry name" value="Poly(A) polymerase predicted RNA binding domain"/>
    <property type="match status" value="1"/>
</dbReference>
<evidence type="ECO:0000256" key="2">
    <source>
        <dbReference type="ARBA" id="ARBA00001946"/>
    </source>
</evidence>
<dbReference type="Gene3D" id="3.30.460.10">
    <property type="entry name" value="Beta Polymerase, domain 2"/>
    <property type="match status" value="1"/>
</dbReference>